<dbReference type="EMBL" id="CP182909">
    <property type="protein sequence ID" value="XPM67375.1"/>
    <property type="molecule type" value="Genomic_DNA"/>
</dbReference>
<dbReference type="Proteomes" id="UP000095472">
    <property type="component" value="Chromosome"/>
</dbReference>
<reference evidence="1 2" key="1">
    <citation type="journal article" date="2016" name="Genome Announc.">
        <title>Draft Genome Sequence of the Thermotolerant Cyanobacterium Desertifilum sp. IPPAS B-1220.</title>
        <authorList>
            <person name="Mironov K.S."/>
            <person name="Sinetova M.A."/>
            <person name="Bolatkhan K."/>
            <person name="Zayadan B.K."/>
            <person name="Ustinova V.V."/>
            <person name="Kupriyanova E.V."/>
            <person name="Skrypnik A.N."/>
            <person name="Gogoleva N.E."/>
            <person name="Gogolev Y.V."/>
            <person name="Los D.A."/>
        </authorList>
    </citation>
    <scope>NUCLEOTIDE SEQUENCE [LARGE SCALE GENOMIC DNA]</scope>
    <source>
        <strain evidence="1 2">IPPAS B-1220</strain>
    </source>
</reference>
<keyword evidence="1" id="KW-0808">Transferase</keyword>
<protein>
    <submittedName>
        <fullName evidence="1">Protein kinase domain-containing protein</fullName>
    </submittedName>
</protein>
<proteinExistence type="predicted"/>
<accession>A0ACD5H2G3</accession>
<name>A0ACD5H2G3_9CYAN</name>
<gene>
    <name evidence="1" type="ORF">BH720_034770</name>
</gene>
<evidence type="ECO:0000313" key="1">
    <source>
        <dbReference type="EMBL" id="XPM67375.1"/>
    </source>
</evidence>
<keyword evidence="2" id="KW-1185">Reference proteome</keyword>
<evidence type="ECO:0000313" key="2">
    <source>
        <dbReference type="Proteomes" id="UP000095472"/>
    </source>
</evidence>
<sequence>MAGLEHAHSRGIVHCDIKPENILLTAKPGGWLARISDFGIARLSQELAEETGNTGSPAYMAPERFYGTSILRRLTFTRWG</sequence>
<keyword evidence="1" id="KW-0418">Kinase</keyword>
<organism evidence="1 2">
    <name type="scientific">Desertifilum tharense IPPAS B-1220</name>
    <dbReference type="NCBI Taxonomy" id="1781255"/>
    <lineage>
        <taxon>Bacteria</taxon>
        <taxon>Bacillati</taxon>
        <taxon>Cyanobacteriota</taxon>
        <taxon>Cyanophyceae</taxon>
        <taxon>Desertifilales</taxon>
        <taxon>Desertifilaceae</taxon>
        <taxon>Desertifilum</taxon>
    </lineage>
</organism>